<evidence type="ECO:0000256" key="2">
    <source>
        <dbReference type="ARBA" id="ARBA00022692"/>
    </source>
</evidence>
<evidence type="ECO:0000256" key="6">
    <source>
        <dbReference type="SAM" id="Phobius"/>
    </source>
</evidence>
<feature type="transmembrane region" description="Helical" evidence="6">
    <location>
        <begin position="63"/>
        <end position="85"/>
    </location>
</feature>
<protein>
    <submittedName>
        <fullName evidence="7">CvpA family protein</fullName>
    </submittedName>
</protein>
<dbReference type="GO" id="GO:0016020">
    <property type="term" value="C:membrane"/>
    <property type="evidence" value="ECO:0007669"/>
    <property type="project" value="UniProtKB-SubCell"/>
</dbReference>
<proteinExistence type="predicted"/>
<comment type="subcellular location">
    <subcellularLocation>
        <location evidence="1">Membrane</location>
        <topology evidence="1">Multi-pass membrane protein</topology>
    </subcellularLocation>
</comment>
<evidence type="ECO:0000256" key="4">
    <source>
        <dbReference type="ARBA" id="ARBA00023136"/>
    </source>
</evidence>
<keyword evidence="4 6" id="KW-0472">Membrane</keyword>
<gene>
    <name evidence="7" type="ORF">G4V63_09680</name>
</gene>
<dbReference type="EMBL" id="JAAMRR010000507">
    <property type="protein sequence ID" value="NGX95475.1"/>
    <property type="molecule type" value="Genomic_DNA"/>
</dbReference>
<name>A0A7C9VK41_9BRAD</name>
<reference evidence="7" key="1">
    <citation type="submission" date="2020-02" db="EMBL/GenBank/DDBJ databases">
        <title>Draft genome sequence of Candidatus Afipia apatlaquensis IBT-C3, a potential strain for decolorization of textile dyes.</title>
        <authorList>
            <person name="Sanchez-Reyes A."/>
            <person name="Breton-Deval L."/>
            <person name="Mangelson H."/>
            <person name="Sanchez-Flores A."/>
        </authorList>
    </citation>
    <scope>NUCLEOTIDE SEQUENCE [LARGE SCALE GENOMIC DNA]</scope>
    <source>
        <strain evidence="7">IBT-C3</strain>
    </source>
</reference>
<evidence type="ECO:0000313" key="7">
    <source>
        <dbReference type="EMBL" id="NGX95475.1"/>
    </source>
</evidence>
<dbReference type="Pfam" id="PF02674">
    <property type="entry name" value="Colicin_V"/>
    <property type="match status" value="1"/>
</dbReference>
<feature type="transmembrane region" description="Helical" evidence="6">
    <location>
        <begin position="30"/>
        <end position="48"/>
    </location>
</feature>
<feature type="transmembrane region" description="Helical" evidence="6">
    <location>
        <begin position="105"/>
        <end position="127"/>
    </location>
</feature>
<keyword evidence="8" id="KW-1185">Reference proteome</keyword>
<evidence type="ECO:0000313" key="8">
    <source>
        <dbReference type="Proteomes" id="UP000480266"/>
    </source>
</evidence>
<sequence>MPITLLDIIVLAVMLLSGLLAMIRGFMREILSIAAWGAAALTTLYAYQKLLPTAKTYFNNETVAAVAVVAGVFILTLIVVSIITVRISDMILDSRIGALDRTLGFLFGLARGLLIMVVAFLFFAWLVPDKQQPDWVRNAKSRVMLQGTGDWLMGLLPDDPENTILKRFKKKGDEEQQTDAAPEPRTTATVGNDGGYGKTARDGMKQLIEGKAAGR</sequence>
<dbReference type="AlphaFoldDB" id="A0A7C9VK41"/>
<dbReference type="PANTHER" id="PTHR36926">
    <property type="entry name" value="COLICIN V PRODUCTION PROTEIN"/>
    <property type="match status" value="1"/>
</dbReference>
<keyword evidence="3 6" id="KW-1133">Transmembrane helix</keyword>
<feature type="transmembrane region" description="Helical" evidence="6">
    <location>
        <begin position="6"/>
        <end position="23"/>
    </location>
</feature>
<evidence type="ECO:0000256" key="5">
    <source>
        <dbReference type="SAM" id="MobiDB-lite"/>
    </source>
</evidence>
<accession>A0A7C9VK41</accession>
<evidence type="ECO:0000256" key="3">
    <source>
        <dbReference type="ARBA" id="ARBA00022989"/>
    </source>
</evidence>
<dbReference type="InterPro" id="IPR052719">
    <property type="entry name" value="CvpA-like"/>
</dbReference>
<dbReference type="Proteomes" id="UP000480266">
    <property type="component" value="Unassembled WGS sequence"/>
</dbReference>
<organism evidence="7 8">
    <name type="scientific">Candidatus Afipia apatlaquensis</name>
    <dbReference type="NCBI Taxonomy" id="2712852"/>
    <lineage>
        <taxon>Bacteria</taxon>
        <taxon>Pseudomonadati</taxon>
        <taxon>Pseudomonadota</taxon>
        <taxon>Alphaproteobacteria</taxon>
        <taxon>Hyphomicrobiales</taxon>
        <taxon>Nitrobacteraceae</taxon>
        <taxon>Afipia</taxon>
    </lineage>
</organism>
<comment type="caution">
    <text evidence="7">The sequence shown here is derived from an EMBL/GenBank/DDBJ whole genome shotgun (WGS) entry which is preliminary data.</text>
</comment>
<evidence type="ECO:0000256" key="1">
    <source>
        <dbReference type="ARBA" id="ARBA00004141"/>
    </source>
</evidence>
<feature type="region of interest" description="Disordered" evidence="5">
    <location>
        <begin position="170"/>
        <end position="201"/>
    </location>
</feature>
<dbReference type="PANTHER" id="PTHR36926:SF1">
    <property type="entry name" value="COLICIN V PRODUCTION PROTEIN"/>
    <property type="match status" value="1"/>
</dbReference>
<dbReference type="GO" id="GO:0009403">
    <property type="term" value="P:toxin biosynthetic process"/>
    <property type="evidence" value="ECO:0007669"/>
    <property type="project" value="InterPro"/>
</dbReference>
<keyword evidence="2 6" id="KW-0812">Transmembrane</keyword>
<dbReference type="InterPro" id="IPR003825">
    <property type="entry name" value="Colicin-V_CvpA"/>
</dbReference>